<evidence type="ECO:0000256" key="8">
    <source>
        <dbReference type="PROSITE-ProRule" id="PRU00703"/>
    </source>
</evidence>
<dbReference type="GO" id="GO:0005886">
    <property type="term" value="C:plasma membrane"/>
    <property type="evidence" value="ECO:0007669"/>
    <property type="project" value="TreeGrafter"/>
</dbReference>
<keyword evidence="3 9" id="KW-0812">Transmembrane</keyword>
<feature type="domain" description="CBS" evidence="11">
    <location>
        <begin position="231"/>
        <end position="290"/>
    </location>
</feature>
<dbReference type="PROSITE" id="PS51371">
    <property type="entry name" value="CBS"/>
    <property type="match status" value="2"/>
</dbReference>
<dbReference type="InterPro" id="IPR002550">
    <property type="entry name" value="CNNM"/>
</dbReference>
<dbReference type="OrthoDB" id="9805314at2"/>
<evidence type="ECO:0000256" key="10">
    <source>
        <dbReference type="SAM" id="Phobius"/>
    </source>
</evidence>
<dbReference type="InterPro" id="IPR005170">
    <property type="entry name" value="Transptr-assoc_dom"/>
</dbReference>
<dbReference type="CDD" id="cd04590">
    <property type="entry name" value="CBS_pair_CorC_HlyC_assoc"/>
    <property type="match status" value="1"/>
</dbReference>
<dbReference type="EMBL" id="QXTF01000001">
    <property type="protein sequence ID" value="RIX32336.1"/>
    <property type="molecule type" value="Genomic_DNA"/>
</dbReference>
<dbReference type="GO" id="GO:0050660">
    <property type="term" value="F:flavin adenine dinucleotide binding"/>
    <property type="evidence" value="ECO:0007669"/>
    <property type="project" value="InterPro"/>
</dbReference>
<accession>A0A418Q2P9</accession>
<dbReference type="Gene3D" id="3.10.580.10">
    <property type="entry name" value="CBS-domain"/>
    <property type="match status" value="1"/>
</dbReference>
<comment type="subcellular location">
    <subcellularLocation>
        <location evidence="1">Membrane</location>
        <topology evidence="1">Multi-pass membrane protein</topology>
    </subcellularLocation>
</comment>
<dbReference type="SUPFAM" id="SSF54631">
    <property type="entry name" value="CBS-domain pair"/>
    <property type="match status" value="1"/>
</dbReference>
<dbReference type="Pfam" id="PF03471">
    <property type="entry name" value="CorC_HlyC"/>
    <property type="match status" value="1"/>
</dbReference>
<dbReference type="InterPro" id="IPR016169">
    <property type="entry name" value="FAD-bd_PCMH_sub2"/>
</dbReference>
<organism evidence="13 14">
    <name type="scientific">Sphingomonas edaphi</name>
    <dbReference type="NCBI Taxonomy" id="2315689"/>
    <lineage>
        <taxon>Bacteria</taxon>
        <taxon>Pseudomonadati</taxon>
        <taxon>Pseudomonadota</taxon>
        <taxon>Alphaproteobacteria</taxon>
        <taxon>Sphingomonadales</taxon>
        <taxon>Sphingomonadaceae</taxon>
        <taxon>Sphingomonas</taxon>
    </lineage>
</organism>
<dbReference type="InterPro" id="IPR046342">
    <property type="entry name" value="CBS_dom_sf"/>
</dbReference>
<evidence type="ECO:0000313" key="13">
    <source>
        <dbReference type="EMBL" id="RIX32336.1"/>
    </source>
</evidence>
<dbReference type="PANTHER" id="PTHR22777:SF17">
    <property type="entry name" value="UPF0053 PROTEIN SLL0260"/>
    <property type="match status" value="1"/>
</dbReference>
<dbReference type="PROSITE" id="PS51846">
    <property type="entry name" value="CNNM"/>
    <property type="match status" value="1"/>
</dbReference>
<protein>
    <submittedName>
        <fullName evidence="13">HlyC/CorC family transporter</fullName>
    </submittedName>
</protein>
<gene>
    <name evidence="13" type="ORF">D3M59_05135</name>
</gene>
<evidence type="ECO:0000256" key="5">
    <source>
        <dbReference type="ARBA" id="ARBA00022989"/>
    </source>
</evidence>
<keyword evidence="7 9" id="KW-0472">Membrane</keyword>
<keyword evidence="6 8" id="KW-0129">CBS domain</keyword>
<evidence type="ECO:0000256" key="3">
    <source>
        <dbReference type="ARBA" id="ARBA00022692"/>
    </source>
</evidence>
<dbReference type="InterPro" id="IPR000644">
    <property type="entry name" value="CBS_dom"/>
</dbReference>
<feature type="domain" description="CBS" evidence="11">
    <location>
        <begin position="295"/>
        <end position="353"/>
    </location>
</feature>
<comment type="caution">
    <text evidence="13">The sequence shown here is derived from an EMBL/GenBank/DDBJ whole genome shotgun (WGS) entry which is preliminary data.</text>
</comment>
<evidence type="ECO:0000256" key="2">
    <source>
        <dbReference type="ARBA" id="ARBA00006446"/>
    </source>
</evidence>
<keyword evidence="4" id="KW-0677">Repeat</keyword>
<evidence type="ECO:0000256" key="4">
    <source>
        <dbReference type="ARBA" id="ARBA00022737"/>
    </source>
</evidence>
<dbReference type="InterPro" id="IPR036318">
    <property type="entry name" value="FAD-bd_PCMH-like_sf"/>
</dbReference>
<dbReference type="PANTHER" id="PTHR22777">
    <property type="entry name" value="HEMOLYSIN-RELATED"/>
    <property type="match status" value="1"/>
</dbReference>
<feature type="domain" description="CNNM transmembrane" evidence="12">
    <location>
        <begin position="11"/>
        <end position="212"/>
    </location>
</feature>
<keyword evidence="14" id="KW-1185">Reference proteome</keyword>
<name>A0A418Q2P9_9SPHN</name>
<evidence type="ECO:0000256" key="6">
    <source>
        <dbReference type="ARBA" id="ARBA00023122"/>
    </source>
</evidence>
<comment type="similarity">
    <text evidence="2">Belongs to the UPF0053 family. Hemolysin C subfamily.</text>
</comment>
<dbReference type="InterPro" id="IPR044751">
    <property type="entry name" value="Ion_transp-like_CBS"/>
</dbReference>
<feature type="transmembrane region" description="Helical" evidence="10">
    <location>
        <begin position="71"/>
        <end position="94"/>
    </location>
</feature>
<keyword evidence="5 9" id="KW-1133">Transmembrane helix</keyword>
<feature type="transmembrane region" description="Helical" evidence="10">
    <location>
        <begin position="20"/>
        <end position="42"/>
    </location>
</feature>
<evidence type="ECO:0000259" key="12">
    <source>
        <dbReference type="PROSITE" id="PS51846"/>
    </source>
</evidence>
<evidence type="ECO:0000256" key="9">
    <source>
        <dbReference type="PROSITE-ProRule" id="PRU01193"/>
    </source>
</evidence>
<feature type="transmembrane region" description="Helical" evidence="10">
    <location>
        <begin position="114"/>
        <end position="135"/>
    </location>
</feature>
<proteinExistence type="inferred from homology"/>
<evidence type="ECO:0000259" key="11">
    <source>
        <dbReference type="PROSITE" id="PS51371"/>
    </source>
</evidence>
<dbReference type="Gene3D" id="3.30.465.10">
    <property type="match status" value="1"/>
</dbReference>
<evidence type="ECO:0000256" key="1">
    <source>
        <dbReference type="ARBA" id="ARBA00004141"/>
    </source>
</evidence>
<reference evidence="13 14" key="1">
    <citation type="submission" date="2018-09" db="EMBL/GenBank/DDBJ databases">
        <title>Sphingomonas sp. DAC4.</title>
        <authorList>
            <person name="Seo T."/>
        </authorList>
    </citation>
    <scope>NUCLEOTIDE SEQUENCE [LARGE SCALE GENOMIC DNA]</scope>
    <source>
        <strain evidence="13 14">DAC4</strain>
    </source>
</reference>
<dbReference type="Proteomes" id="UP000285023">
    <property type="component" value="Unassembled WGS sequence"/>
</dbReference>
<dbReference type="RefSeq" id="WP_119532181.1">
    <property type="nucleotide sequence ID" value="NZ_QXTF01000001.1"/>
</dbReference>
<evidence type="ECO:0000313" key="14">
    <source>
        <dbReference type="Proteomes" id="UP000285023"/>
    </source>
</evidence>
<dbReference type="AlphaFoldDB" id="A0A418Q2P9"/>
<dbReference type="SMART" id="SM01091">
    <property type="entry name" value="CorC_HlyC"/>
    <property type="match status" value="1"/>
</dbReference>
<dbReference type="Pfam" id="PF00571">
    <property type="entry name" value="CBS"/>
    <property type="match status" value="2"/>
</dbReference>
<dbReference type="SUPFAM" id="SSF56176">
    <property type="entry name" value="FAD-binding/transporter-associated domain-like"/>
    <property type="match status" value="1"/>
</dbReference>
<sequence>MEPEAAMSDALLPFPWIDLFVIIALIAVNGLLSMSELAIVSAREARLKAMAKSGSAGATCALKLATEPGRFLSTVQIGITLIGILTGAFSGASLGDPVAQRIALLGVDPETAETVGFGLVIVATTYLSLVIGELVPKQFALRNPEGIAAIVARPMSWLSRITAPFVWLLDQTSAMIFRALGLNRETKNVVTAEELHLVVAEAQTAGVLEESERAIISGIVRLADRPVREVMTPRTDIDWIDISCSRDELRRELAATPHSRLPVADGSVDNIIGVVSTRDMLAVLLDGREIDVRELTKDAPVIPDLMDAMDALAVLRSAEVPLALVHDEYGHLDGIVTPGSILAALAGAFANDMDEGEDPPCVEREDGSWLVSGAASADILGDRLGVSMPAERDYSTVAGFALSVMKKIPETGESFKFDGYRFEIVDMDGRKIDKLLVARSKRRKAEEAAESDAPSA</sequence>
<evidence type="ECO:0000256" key="7">
    <source>
        <dbReference type="ARBA" id="ARBA00023136"/>
    </source>
</evidence>
<dbReference type="Pfam" id="PF01595">
    <property type="entry name" value="CNNM"/>
    <property type="match status" value="1"/>
</dbReference>